<dbReference type="PANTHER" id="PTHR30055:SF238">
    <property type="entry name" value="MYCOFACTOCIN BIOSYNTHESIS TRANSCRIPTIONAL REGULATOR MFTR-RELATED"/>
    <property type="match status" value="1"/>
</dbReference>
<evidence type="ECO:0000256" key="2">
    <source>
        <dbReference type="ARBA" id="ARBA00023125"/>
    </source>
</evidence>
<dbReference type="InterPro" id="IPR009057">
    <property type="entry name" value="Homeodomain-like_sf"/>
</dbReference>
<sequence>MCTTGRRGRTLRTVSTKPEGATPPTRTLTERRKAATQLDIARAAAELFTEHGPDGTTAEDIALRAGVALRTFYRYFRSKQDAVAPLLAGGGDRWRELLAATAAPAAGGGGAAGGASEPGPGLPEALERSIAASLTPADAAAEEGLRWTRGLLRAAAEDLALRAVWYRVNQESEERLREVVAGLAGPGADPLEVRLAAAAATDAIRIALESWAETDAPVRGEGAPAELAVRCLRELMGGMRLLNPDVSGGSATGP</sequence>
<keyword evidence="2 4" id="KW-0238">DNA-binding</keyword>
<dbReference type="SUPFAM" id="SSF46689">
    <property type="entry name" value="Homeodomain-like"/>
    <property type="match status" value="1"/>
</dbReference>
<feature type="region of interest" description="Disordered" evidence="5">
    <location>
        <begin position="1"/>
        <end position="31"/>
    </location>
</feature>
<accession>A0ABW6XI45</accession>
<feature type="domain" description="HTH tetR-type" evidence="6">
    <location>
        <begin position="34"/>
        <end position="94"/>
    </location>
</feature>
<dbReference type="PROSITE" id="PS01081">
    <property type="entry name" value="HTH_TETR_1"/>
    <property type="match status" value="1"/>
</dbReference>
<dbReference type="InterPro" id="IPR023772">
    <property type="entry name" value="DNA-bd_HTH_TetR-type_CS"/>
</dbReference>
<dbReference type="InterPro" id="IPR001647">
    <property type="entry name" value="HTH_TetR"/>
</dbReference>
<dbReference type="Pfam" id="PF00440">
    <property type="entry name" value="TetR_N"/>
    <property type="match status" value="1"/>
</dbReference>
<dbReference type="PRINTS" id="PR00455">
    <property type="entry name" value="HTHTETR"/>
</dbReference>
<dbReference type="RefSeq" id="WP_388304505.1">
    <property type="nucleotide sequence ID" value="NZ_JBIBDZ010000001.1"/>
</dbReference>
<keyword evidence="3" id="KW-0804">Transcription</keyword>
<evidence type="ECO:0000256" key="4">
    <source>
        <dbReference type="PROSITE-ProRule" id="PRU00335"/>
    </source>
</evidence>
<gene>
    <name evidence="7" type="ORF">ACFY8C_02155</name>
</gene>
<keyword evidence="8" id="KW-1185">Reference proteome</keyword>
<dbReference type="EMBL" id="JBIBDZ010000001">
    <property type="protein sequence ID" value="MFF5917140.1"/>
    <property type="molecule type" value="Genomic_DNA"/>
</dbReference>
<evidence type="ECO:0000313" key="8">
    <source>
        <dbReference type="Proteomes" id="UP001602370"/>
    </source>
</evidence>
<comment type="caution">
    <text evidence="7">The sequence shown here is derived from an EMBL/GenBank/DDBJ whole genome shotgun (WGS) entry which is preliminary data.</text>
</comment>
<evidence type="ECO:0000256" key="5">
    <source>
        <dbReference type="SAM" id="MobiDB-lite"/>
    </source>
</evidence>
<name>A0ABW6XI45_9ACTN</name>
<reference evidence="7 8" key="1">
    <citation type="submission" date="2024-10" db="EMBL/GenBank/DDBJ databases">
        <title>The Natural Products Discovery Center: Release of the First 8490 Sequenced Strains for Exploring Actinobacteria Biosynthetic Diversity.</title>
        <authorList>
            <person name="Kalkreuter E."/>
            <person name="Kautsar S.A."/>
            <person name="Yang D."/>
            <person name="Bader C.D."/>
            <person name="Teijaro C.N."/>
            <person name="Fluegel L."/>
            <person name="Davis C.M."/>
            <person name="Simpson J.R."/>
            <person name="Lauterbach L."/>
            <person name="Steele A.D."/>
            <person name="Gui C."/>
            <person name="Meng S."/>
            <person name="Li G."/>
            <person name="Viehrig K."/>
            <person name="Ye F."/>
            <person name="Su P."/>
            <person name="Kiefer A.F."/>
            <person name="Nichols A."/>
            <person name="Cepeda A.J."/>
            <person name="Yan W."/>
            <person name="Fan B."/>
            <person name="Jiang Y."/>
            <person name="Adhikari A."/>
            <person name="Zheng C.-J."/>
            <person name="Schuster L."/>
            <person name="Cowan T.M."/>
            <person name="Smanski M.J."/>
            <person name="Chevrette M.G."/>
            <person name="De Carvalho L.P.S."/>
            <person name="Shen B."/>
        </authorList>
    </citation>
    <scope>NUCLEOTIDE SEQUENCE [LARGE SCALE GENOMIC DNA]</scope>
    <source>
        <strain evidence="7 8">NPDC012605</strain>
    </source>
</reference>
<evidence type="ECO:0000259" key="6">
    <source>
        <dbReference type="PROSITE" id="PS50977"/>
    </source>
</evidence>
<organism evidence="7 8">
    <name type="scientific">Streptomyces flavochromogenes</name>
    <dbReference type="NCBI Taxonomy" id="68199"/>
    <lineage>
        <taxon>Bacteria</taxon>
        <taxon>Bacillati</taxon>
        <taxon>Actinomycetota</taxon>
        <taxon>Actinomycetes</taxon>
        <taxon>Kitasatosporales</taxon>
        <taxon>Streptomycetaceae</taxon>
        <taxon>Streptomyces</taxon>
    </lineage>
</organism>
<dbReference type="Proteomes" id="UP001602370">
    <property type="component" value="Unassembled WGS sequence"/>
</dbReference>
<protein>
    <submittedName>
        <fullName evidence="7">TetR/AcrR family transcriptional regulator</fullName>
    </submittedName>
</protein>
<evidence type="ECO:0000256" key="3">
    <source>
        <dbReference type="ARBA" id="ARBA00023163"/>
    </source>
</evidence>
<proteinExistence type="predicted"/>
<dbReference type="InterPro" id="IPR050109">
    <property type="entry name" value="HTH-type_TetR-like_transc_reg"/>
</dbReference>
<dbReference type="PROSITE" id="PS50977">
    <property type="entry name" value="HTH_TETR_2"/>
    <property type="match status" value="1"/>
</dbReference>
<dbReference type="Gene3D" id="1.10.357.10">
    <property type="entry name" value="Tetracycline Repressor, domain 2"/>
    <property type="match status" value="1"/>
</dbReference>
<dbReference type="PANTHER" id="PTHR30055">
    <property type="entry name" value="HTH-TYPE TRANSCRIPTIONAL REGULATOR RUTR"/>
    <property type="match status" value="1"/>
</dbReference>
<evidence type="ECO:0000313" key="7">
    <source>
        <dbReference type="EMBL" id="MFF5917140.1"/>
    </source>
</evidence>
<keyword evidence="1" id="KW-0805">Transcription regulation</keyword>
<feature type="DNA-binding region" description="H-T-H motif" evidence="4">
    <location>
        <begin position="57"/>
        <end position="76"/>
    </location>
</feature>
<feature type="compositionally biased region" description="Basic residues" evidence="5">
    <location>
        <begin position="1"/>
        <end position="10"/>
    </location>
</feature>
<evidence type="ECO:0000256" key="1">
    <source>
        <dbReference type="ARBA" id="ARBA00023015"/>
    </source>
</evidence>